<dbReference type="Proteomes" id="UP000219688">
    <property type="component" value="Unassembled WGS sequence"/>
</dbReference>
<evidence type="ECO:0000256" key="1">
    <source>
        <dbReference type="SAM" id="MobiDB-lite"/>
    </source>
</evidence>
<feature type="region of interest" description="Disordered" evidence="1">
    <location>
        <begin position="1"/>
        <end position="40"/>
    </location>
</feature>
<dbReference type="EMBL" id="OBQK01000001">
    <property type="protein sequence ID" value="SOC52600.1"/>
    <property type="molecule type" value="Genomic_DNA"/>
</dbReference>
<evidence type="ECO:0000313" key="2">
    <source>
        <dbReference type="EMBL" id="SOC52600.1"/>
    </source>
</evidence>
<gene>
    <name evidence="2" type="ORF">SAMN05421879_101718</name>
</gene>
<protein>
    <submittedName>
        <fullName evidence="2">Uncharacterized protein</fullName>
    </submittedName>
</protein>
<name>A0A285VEU6_9MICO</name>
<reference evidence="3" key="1">
    <citation type="submission" date="2017-08" db="EMBL/GenBank/DDBJ databases">
        <authorList>
            <person name="Varghese N."/>
            <person name="Submissions S."/>
        </authorList>
    </citation>
    <scope>NUCLEOTIDE SEQUENCE [LARGE SCALE GENOMIC DNA]</scope>
    <source>
        <strain evidence="3">USBA17B2</strain>
    </source>
</reference>
<evidence type="ECO:0000313" key="3">
    <source>
        <dbReference type="Proteomes" id="UP000219688"/>
    </source>
</evidence>
<accession>A0A285VEU6</accession>
<dbReference type="AlphaFoldDB" id="A0A285VEU6"/>
<sequence length="40" mass="4034">MLALSLRNGEERAPATTWDAGPRGAGVGQVQGEALSGGPR</sequence>
<keyword evidence="3" id="KW-1185">Reference proteome</keyword>
<proteinExistence type="predicted"/>
<organism evidence="2 3">
    <name type="scientific">Ornithinimicrobium cerasi</name>
    <dbReference type="NCBI Taxonomy" id="2248773"/>
    <lineage>
        <taxon>Bacteria</taxon>
        <taxon>Bacillati</taxon>
        <taxon>Actinomycetota</taxon>
        <taxon>Actinomycetes</taxon>
        <taxon>Micrococcales</taxon>
        <taxon>Ornithinimicrobiaceae</taxon>
        <taxon>Ornithinimicrobium</taxon>
    </lineage>
</organism>